<dbReference type="RefSeq" id="WP_144885199.1">
    <property type="nucleotide sequence ID" value="NZ_VLLE01000003.1"/>
</dbReference>
<evidence type="ECO:0000256" key="1">
    <source>
        <dbReference type="SAM" id="SignalP"/>
    </source>
</evidence>
<feature type="signal peptide" evidence="1">
    <location>
        <begin position="1"/>
        <end position="18"/>
    </location>
</feature>
<keyword evidence="3" id="KW-1185">Reference proteome</keyword>
<dbReference type="OrthoDB" id="926208at2"/>
<gene>
    <name evidence="2" type="ORF">IQ13_1221</name>
</gene>
<sequence length="375" mass="42517">MRILLTTIILFFSLPAISQDVVDVTEQTIRIGGFKDEEILLGFAKGDKIIFNFKEVGKKEMKEIEILEYPSNSKFSDYKTHKIENKTISVNQTGVYVFRFKNSAMSGRICQIKIQRIPSNEETRNFNTQVTWETKQETTYKTYTKDVVIGYDTLYTQKTKRELKSTERKELLIFDKTQRVHSTTNDNGNKTSLFFTLPVNELGLYKTKKVVSWAYWVGVGEEANQAWKQNSQSISKLAKGASTYFVSPLGALALGAVADLLVPKIGEDVSYAVSDQQNRNLFLAGQQYRIFDQGKGVAGFKNFNNMGMCQGTFFILLSNDNIMQGIDVTVKVVAIIETNEYEEKSYSDVSIQPKYEKKTFSDPIIVTKIVPVVGK</sequence>
<dbReference type="EMBL" id="VLLE01000003">
    <property type="protein sequence ID" value="TWI83115.1"/>
    <property type="molecule type" value="Genomic_DNA"/>
</dbReference>
<proteinExistence type="predicted"/>
<accession>A0A562SPA7</accession>
<evidence type="ECO:0008006" key="4">
    <source>
        <dbReference type="Google" id="ProtNLM"/>
    </source>
</evidence>
<protein>
    <recommendedName>
        <fullName evidence="4">Oxygen tolerance protein BatD</fullName>
    </recommendedName>
</protein>
<feature type="chain" id="PRO_5022081935" description="Oxygen tolerance protein BatD" evidence="1">
    <location>
        <begin position="19"/>
        <end position="375"/>
    </location>
</feature>
<evidence type="ECO:0000313" key="3">
    <source>
        <dbReference type="Proteomes" id="UP000316167"/>
    </source>
</evidence>
<organism evidence="2 3">
    <name type="scientific">Lacibacter cauensis</name>
    <dbReference type="NCBI Taxonomy" id="510947"/>
    <lineage>
        <taxon>Bacteria</taxon>
        <taxon>Pseudomonadati</taxon>
        <taxon>Bacteroidota</taxon>
        <taxon>Chitinophagia</taxon>
        <taxon>Chitinophagales</taxon>
        <taxon>Chitinophagaceae</taxon>
        <taxon>Lacibacter</taxon>
    </lineage>
</organism>
<dbReference type="Proteomes" id="UP000316167">
    <property type="component" value="Unassembled WGS sequence"/>
</dbReference>
<comment type="caution">
    <text evidence="2">The sequence shown here is derived from an EMBL/GenBank/DDBJ whole genome shotgun (WGS) entry which is preliminary data.</text>
</comment>
<reference evidence="2 3" key="1">
    <citation type="journal article" date="2015" name="Stand. Genomic Sci.">
        <title>Genomic Encyclopedia of Bacterial and Archaeal Type Strains, Phase III: the genomes of soil and plant-associated and newly described type strains.</title>
        <authorList>
            <person name="Whitman W.B."/>
            <person name="Woyke T."/>
            <person name="Klenk H.P."/>
            <person name="Zhou Y."/>
            <person name="Lilburn T.G."/>
            <person name="Beck B.J."/>
            <person name="De Vos P."/>
            <person name="Vandamme P."/>
            <person name="Eisen J.A."/>
            <person name="Garrity G."/>
            <person name="Hugenholtz P."/>
            <person name="Kyrpides N.C."/>
        </authorList>
    </citation>
    <scope>NUCLEOTIDE SEQUENCE [LARGE SCALE GENOMIC DNA]</scope>
    <source>
        <strain evidence="2 3">CGMCC 1.7271</strain>
    </source>
</reference>
<evidence type="ECO:0000313" key="2">
    <source>
        <dbReference type="EMBL" id="TWI83115.1"/>
    </source>
</evidence>
<dbReference type="AlphaFoldDB" id="A0A562SPA7"/>
<name>A0A562SPA7_9BACT</name>
<keyword evidence="1" id="KW-0732">Signal</keyword>